<dbReference type="UniPathway" id="UPA00115">
    <property type="reaction ID" value="UER00409"/>
</dbReference>
<dbReference type="GO" id="GO:0006098">
    <property type="term" value="P:pentose-phosphate shunt"/>
    <property type="evidence" value="ECO:0007669"/>
    <property type="project" value="UniProtKB-UniPathway"/>
</dbReference>
<dbReference type="Gene3D" id="3.40.50.1360">
    <property type="match status" value="1"/>
</dbReference>
<organism evidence="9">
    <name type="scientific">uncultured Thermomicrobiales bacterium</name>
    <dbReference type="NCBI Taxonomy" id="1645740"/>
    <lineage>
        <taxon>Bacteria</taxon>
        <taxon>Pseudomonadati</taxon>
        <taxon>Thermomicrobiota</taxon>
        <taxon>Thermomicrobia</taxon>
        <taxon>Thermomicrobiales</taxon>
        <taxon>environmental samples</taxon>
    </lineage>
</organism>
<dbReference type="AlphaFoldDB" id="A0A6J4VQX5"/>
<evidence type="ECO:0000256" key="2">
    <source>
        <dbReference type="ARBA" id="ARBA00002681"/>
    </source>
</evidence>
<keyword evidence="7 9" id="KW-0378">Hydrolase</keyword>
<dbReference type="InterPro" id="IPR005900">
    <property type="entry name" value="6-phosphogluconolactonase_DevB"/>
</dbReference>
<dbReference type="GO" id="GO:0005975">
    <property type="term" value="P:carbohydrate metabolic process"/>
    <property type="evidence" value="ECO:0007669"/>
    <property type="project" value="UniProtKB-UniRule"/>
</dbReference>
<dbReference type="EMBL" id="CADCWF010000341">
    <property type="protein sequence ID" value="CAA9580551.1"/>
    <property type="molecule type" value="Genomic_DNA"/>
</dbReference>
<protein>
    <recommendedName>
        <fullName evidence="6 7">6-phosphogluconolactonase</fullName>
        <shortName evidence="7">6PGL</shortName>
        <ecNumber evidence="5 7">3.1.1.31</ecNumber>
    </recommendedName>
</protein>
<comment type="similarity">
    <text evidence="4 7">Belongs to the glucosamine/galactosamine-6-phosphate isomerase family. 6-phosphogluconolactonase subfamily.</text>
</comment>
<dbReference type="EC" id="3.1.1.31" evidence="5 7"/>
<accession>A0A6J4VQX5</accession>
<dbReference type="InterPro" id="IPR037171">
    <property type="entry name" value="NagB/RpiA_transferase-like"/>
</dbReference>
<evidence type="ECO:0000256" key="3">
    <source>
        <dbReference type="ARBA" id="ARBA00004961"/>
    </source>
</evidence>
<evidence type="ECO:0000256" key="5">
    <source>
        <dbReference type="ARBA" id="ARBA00013198"/>
    </source>
</evidence>
<dbReference type="InterPro" id="IPR039104">
    <property type="entry name" value="6PGL"/>
</dbReference>
<proteinExistence type="inferred from homology"/>
<evidence type="ECO:0000313" key="9">
    <source>
        <dbReference type="EMBL" id="CAA9580551.1"/>
    </source>
</evidence>
<gene>
    <name evidence="7" type="primary">pgl</name>
    <name evidence="9" type="ORF">AVDCRST_MAG59-4689</name>
</gene>
<name>A0A6J4VQX5_9BACT</name>
<dbReference type="GO" id="GO:0017057">
    <property type="term" value="F:6-phosphogluconolactonase activity"/>
    <property type="evidence" value="ECO:0007669"/>
    <property type="project" value="UniProtKB-UniRule"/>
</dbReference>
<comment type="catalytic activity">
    <reaction evidence="1 7">
        <text>6-phospho-D-glucono-1,5-lactone + H2O = 6-phospho-D-gluconate + H(+)</text>
        <dbReference type="Rhea" id="RHEA:12556"/>
        <dbReference type="ChEBI" id="CHEBI:15377"/>
        <dbReference type="ChEBI" id="CHEBI:15378"/>
        <dbReference type="ChEBI" id="CHEBI:57955"/>
        <dbReference type="ChEBI" id="CHEBI:58759"/>
        <dbReference type="EC" id="3.1.1.31"/>
    </reaction>
</comment>
<dbReference type="Pfam" id="PF01182">
    <property type="entry name" value="Glucosamine_iso"/>
    <property type="match status" value="1"/>
</dbReference>
<dbReference type="NCBIfam" id="TIGR01198">
    <property type="entry name" value="pgl"/>
    <property type="match status" value="1"/>
</dbReference>
<sequence>MTEPIELPDGRRLLVVEDGEALAAAAAERFVATTTAAVAARGRAIVALSGGSTPKKMGELLARPEFAGRVPWGETDLFWGDERWVPLASSESNAGEARRAFLDAVPAPPERIHPVATDLASPVRAAEAYEAEIRRVAGTAEGIPVFDLVLLGMGDDGHTASLFPGTAALHERDRLVVENFVPKLGVDRITFTYPLLAAAREVLVLVGGAGKADTLARVLEGPTEPEGLPSQSVRVENGTLTWLVDRAAAGSLRSAGQSG</sequence>
<feature type="domain" description="Glucosamine/galactosamine-6-phosphate isomerase" evidence="8">
    <location>
        <begin position="18"/>
        <end position="242"/>
    </location>
</feature>
<dbReference type="PANTHER" id="PTHR11054:SF0">
    <property type="entry name" value="6-PHOSPHOGLUCONOLACTONASE"/>
    <property type="match status" value="1"/>
</dbReference>
<evidence type="ECO:0000256" key="7">
    <source>
        <dbReference type="RuleBase" id="RU365095"/>
    </source>
</evidence>
<evidence type="ECO:0000256" key="1">
    <source>
        <dbReference type="ARBA" id="ARBA00000832"/>
    </source>
</evidence>
<evidence type="ECO:0000256" key="6">
    <source>
        <dbReference type="ARBA" id="ARBA00020337"/>
    </source>
</evidence>
<dbReference type="PANTHER" id="PTHR11054">
    <property type="entry name" value="6-PHOSPHOGLUCONOLACTONASE"/>
    <property type="match status" value="1"/>
</dbReference>
<dbReference type="InterPro" id="IPR006148">
    <property type="entry name" value="Glc/Gal-6P_isomerase"/>
</dbReference>
<comment type="function">
    <text evidence="2 7">Hydrolysis of 6-phosphogluconolactone to 6-phosphogluconate.</text>
</comment>
<evidence type="ECO:0000256" key="4">
    <source>
        <dbReference type="ARBA" id="ARBA00010662"/>
    </source>
</evidence>
<comment type="pathway">
    <text evidence="3 7">Carbohydrate degradation; pentose phosphate pathway; D-ribulose 5-phosphate from D-glucose 6-phosphate (oxidative stage): step 2/3.</text>
</comment>
<dbReference type="CDD" id="cd01400">
    <property type="entry name" value="6PGL"/>
    <property type="match status" value="1"/>
</dbReference>
<reference evidence="9" key="1">
    <citation type="submission" date="2020-02" db="EMBL/GenBank/DDBJ databases">
        <authorList>
            <person name="Meier V. D."/>
        </authorList>
    </citation>
    <scope>NUCLEOTIDE SEQUENCE</scope>
    <source>
        <strain evidence="9">AVDCRST_MAG59</strain>
    </source>
</reference>
<evidence type="ECO:0000259" key="8">
    <source>
        <dbReference type="Pfam" id="PF01182"/>
    </source>
</evidence>
<dbReference type="SUPFAM" id="SSF100950">
    <property type="entry name" value="NagB/RpiA/CoA transferase-like"/>
    <property type="match status" value="1"/>
</dbReference>